<evidence type="ECO:0000313" key="2">
    <source>
        <dbReference type="EMBL" id="UMM39326.1"/>
    </source>
</evidence>
<reference evidence="2 3" key="1">
    <citation type="submission" date="2022-04" db="EMBL/GenBank/DDBJ databases">
        <title>Chromosome-level reference genomes for two strains of Caenorhabditis briggsae: an improved platform for comparative genomics.</title>
        <authorList>
            <person name="Stevens L."/>
            <person name="Andersen E."/>
        </authorList>
    </citation>
    <scope>NUCLEOTIDE SEQUENCE [LARGE SCALE GENOMIC DNA]</scope>
    <source>
        <strain evidence="2">VX34</strain>
        <tissue evidence="2">Whole-organism</tissue>
    </source>
</reference>
<accession>A0AAE9JRA1</accession>
<sequence length="81" mass="9349">MTYQSRTRRLESTMKSCKYSNICDENFFQILLRTAFTAKHLLQVSIFRMLPEDREPYFGSIAPVSDPVDSDDSESDMSDAD</sequence>
<evidence type="ECO:0000313" key="3">
    <source>
        <dbReference type="Proteomes" id="UP000829354"/>
    </source>
</evidence>
<evidence type="ECO:0000256" key="1">
    <source>
        <dbReference type="SAM" id="MobiDB-lite"/>
    </source>
</evidence>
<feature type="compositionally biased region" description="Acidic residues" evidence="1">
    <location>
        <begin position="68"/>
        <end position="81"/>
    </location>
</feature>
<name>A0AAE9JRA1_CAEBR</name>
<gene>
    <name evidence="2" type="ORF">L5515_016429</name>
</gene>
<dbReference type="Proteomes" id="UP000829354">
    <property type="component" value="Chromosome X"/>
</dbReference>
<proteinExistence type="predicted"/>
<dbReference type="AlphaFoldDB" id="A0AAE9JRA1"/>
<organism evidence="2 3">
    <name type="scientific">Caenorhabditis briggsae</name>
    <dbReference type="NCBI Taxonomy" id="6238"/>
    <lineage>
        <taxon>Eukaryota</taxon>
        <taxon>Metazoa</taxon>
        <taxon>Ecdysozoa</taxon>
        <taxon>Nematoda</taxon>
        <taxon>Chromadorea</taxon>
        <taxon>Rhabditida</taxon>
        <taxon>Rhabditina</taxon>
        <taxon>Rhabditomorpha</taxon>
        <taxon>Rhabditoidea</taxon>
        <taxon>Rhabditidae</taxon>
        <taxon>Peloderinae</taxon>
        <taxon>Caenorhabditis</taxon>
    </lineage>
</organism>
<keyword evidence="3" id="KW-1185">Reference proteome</keyword>
<dbReference type="EMBL" id="CP092625">
    <property type="protein sequence ID" value="UMM39326.1"/>
    <property type="molecule type" value="Genomic_DNA"/>
</dbReference>
<feature type="region of interest" description="Disordered" evidence="1">
    <location>
        <begin position="58"/>
        <end position="81"/>
    </location>
</feature>
<protein>
    <submittedName>
        <fullName evidence="2">Uncharacterized protein</fullName>
    </submittedName>
</protein>